<evidence type="ECO:0000256" key="2">
    <source>
        <dbReference type="ARBA" id="ARBA00001946"/>
    </source>
</evidence>
<dbReference type="EC" id="3.1.3.25" evidence="4"/>
<comment type="catalytic activity">
    <reaction evidence="1">
        <text>a myo-inositol phosphate + H2O = myo-inositol + phosphate</text>
        <dbReference type="Rhea" id="RHEA:24056"/>
        <dbReference type="ChEBI" id="CHEBI:15377"/>
        <dbReference type="ChEBI" id="CHEBI:17268"/>
        <dbReference type="ChEBI" id="CHEBI:43474"/>
        <dbReference type="ChEBI" id="CHEBI:84139"/>
        <dbReference type="EC" id="3.1.3.25"/>
    </reaction>
</comment>
<evidence type="ECO:0000256" key="9">
    <source>
        <dbReference type="PIRSR" id="PIRSR600760-2"/>
    </source>
</evidence>
<dbReference type="InterPro" id="IPR022337">
    <property type="entry name" value="Inositol_monophosphatase_SuhB"/>
</dbReference>
<evidence type="ECO:0000256" key="4">
    <source>
        <dbReference type="ARBA" id="ARBA00013106"/>
    </source>
</evidence>
<dbReference type="GO" id="GO:0006020">
    <property type="term" value="P:inositol metabolic process"/>
    <property type="evidence" value="ECO:0007669"/>
    <property type="project" value="TreeGrafter"/>
</dbReference>
<protein>
    <recommendedName>
        <fullName evidence="5">Inositol-1-monophosphatase</fullName>
        <ecNumber evidence="4">3.1.3.25</ecNumber>
    </recommendedName>
</protein>
<dbReference type="PANTHER" id="PTHR20854">
    <property type="entry name" value="INOSITOL MONOPHOSPHATASE"/>
    <property type="match status" value="1"/>
</dbReference>
<dbReference type="Proteomes" id="UP000186002">
    <property type="component" value="Unassembled WGS sequence"/>
</dbReference>
<reference evidence="10 11" key="1">
    <citation type="submission" date="2016-11" db="EMBL/GenBank/DDBJ databases">
        <authorList>
            <person name="Jaros S."/>
            <person name="Januszkiewicz K."/>
            <person name="Wedrychowicz H."/>
        </authorList>
    </citation>
    <scope>NUCLEOTIDE SEQUENCE [LARGE SCALE GENOMIC DNA]</scope>
    <source>
        <strain evidence="10 11">DSM 22153</strain>
    </source>
</reference>
<dbReference type="InterPro" id="IPR000760">
    <property type="entry name" value="Inositol_monophosphatase-like"/>
</dbReference>
<keyword evidence="6 9" id="KW-0479">Metal-binding</keyword>
<dbReference type="STRING" id="735517.SAMN05444272_3206"/>
<feature type="binding site" evidence="9">
    <location>
        <position position="68"/>
    </location>
    <ligand>
        <name>Mg(2+)</name>
        <dbReference type="ChEBI" id="CHEBI:18420"/>
        <label>1</label>
        <note>catalytic</note>
    </ligand>
</feature>
<feature type="binding site" evidence="9">
    <location>
        <position position="210"/>
    </location>
    <ligand>
        <name>Mg(2+)</name>
        <dbReference type="ChEBI" id="CHEBI:18420"/>
        <label>1</label>
        <note>catalytic</note>
    </ligand>
</feature>
<evidence type="ECO:0000256" key="1">
    <source>
        <dbReference type="ARBA" id="ARBA00001033"/>
    </source>
</evidence>
<dbReference type="AlphaFoldDB" id="A0A1M7LH79"/>
<dbReference type="FunFam" id="3.30.540.10:FF:000003">
    <property type="entry name" value="Inositol-1-monophosphatase"/>
    <property type="match status" value="1"/>
</dbReference>
<dbReference type="CDD" id="cd01643">
    <property type="entry name" value="Bacterial_IMPase_like_2"/>
    <property type="match status" value="1"/>
</dbReference>
<dbReference type="GO" id="GO:0007165">
    <property type="term" value="P:signal transduction"/>
    <property type="evidence" value="ECO:0007669"/>
    <property type="project" value="TreeGrafter"/>
</dbReference>
<dbReference type="GO" id="GO:0008934">
    <property type="term" value="F:inositol monophosphate 1-phosphatase activity"/>
    <property type="evidence" value="ECO:0007669"/>
    <property type="project" value="InterPro"/>
</dbReference>
<keyword evidence="7" id="KW-0378">Hydrolase</keyword>
<evidence type="ECO:0000256" key="6">
    <source>
        <dbReference type="ARBA" id="ARBA00022723"/>
    </source>
</evidence>
<sequence length="260" mass="27510">MSADRYEFAVALAKKAGELGVSYFRRLETLTVTSKGHQDMVSEADRDVETLVRDELAKVFPDDGILGEEHGRIAGTSGYTWVIDPIDGTANFVAGIPQWCVIIACVYQGETVIGVIHDPVAGETFHALRGKGAFLGDRPISVSDSDSLSRGSLGVGFNGRTKPADVVECVSQLLAAGGVFFRNASGGLMLAYTAAGRLIGYIEPHMNAWDCLAGLLMIEEAGGKVEPFDVDKSLDVGTRIVCGGPGIYDAAKTIADSSFS</sequence>
<evidence type="ECO:0000256" key="5">
    <source>
        <dbReference type="ARBA" id="ARBA00019784"/>
    </source>
</evidence>
<dbReference type="RefSeq" id="WP_073014304.1">
    <property type="nucleotide sequence ID" value="NZ_FRBW01000003.1"/>
</dbReference>
<evidence type="ECO:0000256" key="7">
    <source>
        <dbReference type="ARBA" id="ARBA00022801"/>
    </source>
</evidence>
<accession>A0A1M7LH79</accession>
<evidence type="ECO:0000256" key="8">
    <source>
        <dbReference type="ARBA" id="ARBA00022842"/>
    </source>
</evidence>
<evidence type="ECO:0000256" key="3">
    <source>
        <dbReference type="ARBA" id="ARBA00009759"/>
    </source>
</evidence>
<feature type="binding site" evidence="9">
    <location>
        <position position="84"/>
    </location>
    <ligand>
        <name>Mg(2+)</name>
        <dbReference type="ChEBI" id="CHEBI:18420"/>
        <label>1</label>
        <note>catalytic</note>
    </ligand>
</feature>
<dbReference type="PRINTS" id="PR00377">
    <property type="entry name" value="IMPHPHTASES"/>
</dbReference>
<keyword evidence="11" id="KW-1185">Reference proteome</keyword>
<comment type="similarity">
    <text evidence="3">Belongs to the inositol monophosphatase superfamily.</text>
</comment>
<evidence type="ECO:0000313" key="10">
    <source>
        <dbReference type="EMBL" id="SHM77533.1"/>
    </source>
</evidence>
<feature type="binding site" evidence="9">
    <location>
        <position position="87"/>
    </location>
    <ligand>
        <name>Mg(2+)</name>
        <dbReference type="ChEBI" id="CHEBI:18420"/>
        <label>1</label>
        <note>catalytic</note>
    </ligand>
</feature>
<dbReference type="SUPFAM" id="SSF56655">
    <property type="entry name" value="Carbohydrate phosphatase"/>
    <property type="match status" value="1"/>
</dbReference>
<gene>
    <name evidence="10" type="ORF">SAMN05444272_3206</name>
</gene>
<name>A0A1M7LH79_9HYPH</name>
<dbReference type="EMBL" id="FRBW01000003">
    <property type="protein sequence ID" value="SHM77533.1"/>
    <property type="molecule type" value="Genomic_DNA"/>
</dbReference>
<evidence type="ECO:0000313" key="11">
    <source>
        <dbReference type="Proteomes" id="UP000186002"/>
    </source>
</evidence>
<dbReference type="Pfam" id="PF00459">
    <property type="entry name" value="Inositol_P"/>
    <property type="match status" value="1"/>
</dbReference>
<feature type="binding site" evidence="9">
    <location>
        <position position="86"/>
    </location>
    <ligand>
        <name>Mg(2+)</name>
        <dbReference type="ChEBI" id="CHEBI:18420"/>
        <label>1</label>
        <note>catalytic</note>
    </ligand>
</feature>
<dbReference type="Gene3D" id="3.40.190.80">
    <property type="match status" value="1"/>
</dbReference>
<dbReference type="Gene3D" id="3.30.540.10">
    <property type="entry name" value="Fructose-1,6-Bisphosphatase, subunit A, domain 1"/>
    <property type="match status" value="1"/>
</dbReference>
<comment type="cofactor">
    <cofactor evidence="2 9">
        <name>Mg(2+)</name>
        <dbReference type="ChEBI" id="CHEBI:18420"/>
    </cofactor>
</comment>
<keyword evidence="8 9" id="KW-0460">Magnesium</keyword>
<dbReference type="GO" id="GO:0046872">
    <property type="term" value="F:metal ion binding"/>
    <property type="evidence" value="ECO:0007669"/>
    <property type="project" value="UniProtKB-KW"/>
</dbReference>
<dbReference type="PANTHER" id="PTHR20854:SF4">
    <property type="entry name" value="INOSITOL-1-MONOPHOSPHATASE-RELATED"/>
    <property type="match status" value="1"/>
</dbReference>
<dbReference type="PRINTS" id="PR01959">
    <property type="entry name" value="SBIMPHPHTASE"/>
</dbReference>
<organism evidence="10 11">
    <name type="scientific">Roseibium suaedae</name>
    <dbReference type="NCBI Taxonomy" id="735517"/>
    <lineage>
        <taxon>Bacteria</taxon>
        <taxon>Pseudomonadati</taxon>
        <taxon>Pseudomonadota</taxon>
        <taxon>Alphaproteobacteria</taxon>
        <taxon>Hyphomicrobiales</taxon>
        <taxon>Stappiaceae</taxon>
        <taxon>Roseibium</taxon>
    </lineage>
</organism>
<dbReference type="OrthoDB" id="9785695at2"/>
<proteinExistence type="inferred from homology"/>